<dbReference type="AlphaFoldDB" id="A0A3M7QIW5"/>
<protein>
    <submittedName>
        <fullName evidence="2">Uncharacterized protein</fullName>
    </submittedName>
</protein>
<feature type="compositionally biased region" description="Basic and acidic residues" evidence="1">
    <location>
        <begin position="67"/>
        <end position="80"/>
    </location>
</feature>
<dbReference type="Proteomes" id="UP000276133">
    <property type="component" value="Unassembled WGS sequence"/>
</dbReference>
<feature type="region of interest" description="Disordered" evidence="1">
    <location>
        <begin position="67"/>
        <end position="86"/>
    </location>
</feature>
<sequence>MNFKEKNDENLRLPKIEKKKSIERKKFSSLSTDLSQSLFKQIDFEREETKSKCGKFILKPVNHSSNENKKEKYTENTEEKKKKKNVIRKKSIRISRDQNVKLSEMAHKRKIEIASNSIFQFMSLICKKKWKQAEYMCQNFVMMQPENKVYKEFLLLLQYLVILNKKISNDNAKKFHTKMKREKF</sequence>
<accession>A0A3M7QIW5</accession>
<organism evidence="2 3">
    <name type="scientific">Brachionus plicatilis</name>
    <name type="common">Marine rotifer</name>
    <name type="synonym">Brachionus muelleri</name>
    <dbReference type="NCBI Taxonomy" id="10195"/>
    <lineage>
        <taxon>Eukaryota</taxon>
        <taxon>Metazoa</taxon>
        <taxon>Spiralia</taxon>
        <taxon>Gnathifera</taxon>
        <taxon>Rotifera</taxon>
        <taxon>Eurotatoria</taxon>
        <taxon>Monogononta</taxon>
        <taxon>Pseudotrocha</taxon>
        <taxon>Ploima</taxon>
        <taxon>Brachionidae</taxon>
        <taxon>Brachionus</taxon>
    </lineage>
</organism>
<keyword evidence="3" id="KW-1185">Reference proteome</keyword>
<evidence type="ECO:0000256" key="1">
    <source>
        <dbReference type="SAM" id="MobiDB-lite"/>
    </source>
</evidence>
<reference evidence="2 3" key="1">
    <citation type="journal article" date="2018" name="Sci. Rep.">
        <title>Genomic signatures of local adaptation to the degree of environmental predictability in rotifers.</title>
        <authorList>
            <person name="Franch-Gras L."/>
            <person name="Hahn C."/>
            <person name="Garcia-Roger E.M."/>
            <person name="Carmona M.J."/>
            <person name="Serra M."/>
            <person name="Gomez A."/>
        </authorList>
    </citation>
    <scope>NUCLEOTIDE SEQUENCE [LARGE SCALE GENOMIC DNA]</scope>
    <source>
        <strain evidence="2">HYR1</strain>
    </source>
</reference>
<evidence type="ECO:0000313" key="3">
    <source>
        <dbReference type="Proteomes" id="UP000276133"/>
    </source>
</evidence>
<evidence type="ECO:0000313" key="2">
    <source>
        <dbReference type="EMBL" id="RNA11386.1"/>
    </source>
</evidence>
<gene>
    <name evidence="2" type="ORF">BpHYR1_022222</name>
</gene>
<dbReference type="EMBL" id="REGN01005972">
    <property type="protein sequence ID" value="RNA11386.1"/>
    <property type="molecule type" value="Genomic_DNA"/>
</dbReference>
<name>A0A3M7QIW5_BRAPC</name>
<proteinExistence type="predicted"/>
<comment type="caution">
    <text evidence="2">The sequence shown here is derived from an EMBL/GenBank/DDBJ whole genome shotgun (WGS) entry which is preliminary data.</text>
</comment>